<dbReference type="EMBL" id="JASPKY010000833">
    <property type="protein sequence ID" value="KAK9681221.1"/>
    <property type="molecule type" value="Genomic_DNA"/>
</dbReference>
<feature type="signal peptide" evidence="1">
    <location>
        <begin position="1"/>
        <end position="24"/>
    </location>
</feature>
<feature type="chain" id="PRO_5043923471" evidence="1">
    <location>
        <begin position="25"/>
        <end position="108"/>
    </location>
</feature>
<keyword evidence="3" id="KW-1185">Reference proteome</keyword>
<organism evidence="2 3">
    <name type="scientific">Popillia japonica</name>
    <name type="common">Japanese beetle</name>
    <dbReference type="NCBI Taxonomy" id="7064"/>
    <lineage>
        <taxon>Eukaryota</taxon>
        <taxon>Metazoa</taxon>
        <taxon>Ecdysozoa</taxon>
        <taxon>Arthropoda</taxon>
        <taxon>Hexapoda</taxon>
        <taxon>Insecta</taxon>
        <taxon>Pterygota</taxon>
        <taxon>Neoptera</taxon>
        <taxon>Endopterygota</taxon>
        <taxon>Coleoptera</taxon>
        <taxon>Polyphaga</taxon>
        <taxon>Scarabaeiformia</taxon>
        <taxon>Scarabaeidae</taxon>
        <taxon>Rutelinae</taxon>
        <taxon>Popillia</taxon>
    </lineage>
</organism>
<evidence type="ECO:0000256" key="1">
    <source>
        <dbReference type="SAM" id="SignalP"/>
    </source>
</evidence>
<dbReference type="AlphaFoldDB" id="A0AAW1HXL3"/>
<comment type="caution">
    <text evidence="2">The sequence shown here is derived from an EMBL/GenBank/DDBJ whole genome shotgun (WGS) entry which is preliminary data.</text>
</comment>
<name>A0AAW1HXL3_POPJA</name>
<evidence type="ECO:0000313" key="3">
    <source>
        <dbReference type="Proteomes" id="UP001458880"/>
    </source>
</evidence>
<dbReference type="Proteomes" id="UP001458880">
    <property type="component" value="Unassembled WGS sequence"/>
</dbReference>
<reference evidence="2 3" key="1">
    <citation type="journal article" date="2024" name="BMC Genomics">
        <title>De novo assembly and annotation of Popillia japonica's genome with initial clues to its potential as an invasive pest.</title>
        <authorList>
            <person name="Cucini C."/>
            <person name="Boschi S."/>
            <person name="Funari R."/>
            <person name="Cardaioli E."/>
            <person name="Iannotti N."/>
            <person name="Marturano G."/>
            <person name="Paoli F."/>
            <person name="Bruttini M."/>
            <person name="Carapelli A."/>
            <person name="Frati F."/>
            <person name="Nardi F."/>
        </authorList>
    </citation>
    <scope>NUCLEOTIDE SEQUENCE [LARGE SCALE GENOMIC DNA]</scope>
    <source>
        <strain evidence="2">DMR45628</strain>
    </source>
</reference>
<proteinExistence type="predicted"/>
<keyword evidence="1" id="KW-0732">Signal</keyword>
<sequence length="108" mass="12576">MKSQLHLRGFVVIFVLLLVQCSLARPSSRIKRVSDQRLAELETQLGLQEMKGQLVTVPLAFGIRKPHEIGRKRRSESRLLDLLLNRSSEDNIGDPYELNYEDLYRQKR</sequence>
<protein>
    <submittedName>
        <fullName evidence="2">Uncharacterized protein</fullName>
    </submittedName>
</protein>
<accession>A0AAW1HXL3</accession>
<evidence type="ECO:0000313" key="2">
    <source>
        <dbReference type="EMBL" id="KAK9681221.1"/>
    </source>
</evidence>
<gene>
    <name evidence="2" type="ORF">QE152_g38489</name>
</gene>